<reference evidence="1 2" key="1">
    <citation type="journal article" date="2019" name="J Genomics">
        <title>The Draft Genome of a Hydrogen-producing Cyanobacterium, Arthrospira platensis NIES-46.</title>
        <authorList>
            <person name="Suzuki S."/>
            <person name="Yamaguchi H."/>
            <person name="Kawachi M."/>
        </authorList>
    </citation>
    <scope>NUCLEOTIDE SEQUENCE [LARGE SCALE GENOMIC DNA]</scope>
    <source>
        <strain evidence="1 2">NIES-46</strain>
    </source>
</reference>
<name>A0A5M3TB08_LIMPL</name>
<dbReference type="Proteomes" id="UP000326169">
    <property type="component" value="Unassembled WGS sequence"/>
</dbReference>
<dbReference type="EMBL" id="BIMW01000236">
    <property type="protein sequence ID" value="GCE96694.1"/>
    <property type="molecule type" value="Genomic_DNA"/>
</dbReference>
<evidence type="ECO:0008006" key="3">
    <source>
        <dbReference type="Google" id="ProtNLM"/>
    </source>
</evidence>
<organism evidence="1 2">
    <name type="scientific">Limnospira platensis NIES-46</name>
    <dbReference type="NCBI Taxonomy" id="1236695"/>
    <lineage>
        <taxon>Bacteria</taxon>
        <taxon>Bacillati</taxon>
        <taxon>Cyanobacteriota</taxon>
        <taxon>Cyanophyceae</taxon>
        <taxon>Oscillatoriophycideae</taxon>
        <taxon>Oscillatoriales</taxon>
        <taxon>Sirenicapillariaceae</taxon>
        <taxon>Limnospira</taxon>
    </lineage>
</organism>
<evidence type="ECO:0000313" key="1">
    <source>
        <dbReference type="EMBL" id="GCE96694.1"/>
    </source>
</evidence>
<comment type="caution">
    <text evidence="1">The sequence shown here is derived from an EMBL/GenBank/DDBJ whole genome shotgun (WGS) entry which is preliminary data.</text>
</comment>
<keyword evidence="2" id="KW-1185">Reference proteome</keyword>
<proteinExistence type="predicted"/>
<accession>A0A5M3TB08</accession>
<gene>
    <name evidence="1" type="ORF">NIES46_47660</name>
</gene>
<evidence type="ECO:0000313" key="2">
    <source>
        <dbReference type="Proteomes" id="UP000326169"/>
    </source>
</evidence>
<sequence length="49" mass="5607">MPNALDISEGNWFKVYDKFFKEDTDNLHGVKTLPDISGCKFIRILFDAG</sequence>
<protein>
    <recommendedName>
        <fullName evidence="3">Transposase</fullName>
    </recommendedName>
</protein>